<evidence type="ECO:0000256" key="3">
    <source>
        <dbReference type="ARBA" id="ARBA00022729"/>
    </source>
</evidence>
<evidence type="ECO:0000259" key="6">
    <source>
        <dbReference type="Pfam" id="PF13458"/>
    </source>
</evidence>
<keyword evidence="3 5" id="KW-0732">Signal</keyword>
<name>A0ABQ1NJ79_9BURK</name>
<dbReference type="InterPro" id="IPR028082">
    <property type="entry name" value="Peripla_BP_I"/>
</dbReference>
<dbReference type="PANTHER" id="PTHR47151:SF2">
    <property type="entry name" value="AMINO ACID BINDING PROTEIN"/>
    <property type="match status" value="1"/>
</dbReference>
<dbReference type="PANTHER" id="PTHR47151">
    <property type="entry name" value="LEU/ILE/VAL-BINDING ABC TRANSPORTER SUBUNIT"/>
    <property type="match status" value="1"/>
</dbReference>
<dbReference type="PRINTS" id="PR00337">
    <property type="entry name" value="LEUILEVALBP"/>
</dbReference>
<feature type="signal peptide" evidence="5">
    <location>
        <begin position="1"/>
        <end position="28"/>
    </location>
</feature>
<keyword evidence="8" id="KW-1185">Reference proteome</keyword>
<reference evidence="8" key="1">
    <citation type="journal article" date="2019" name="Int. J. Syst. Evol. Microbiol.">
        <title>The Global Catalogue of Microorganisms (GCM) 10K type strain sequencing project: providing services to taxonomists for standard genome sequencing and annotation.</title>
        <authorList>
            <consortium name="The Broad Institute Genomics Platform"/>
            <consortium name="The Broad Institute Genome Sequencing Center for Infectious Disease"/>
            <person name="Wu L."/>
            <person name="Ma J."/>
        </authorList>
    </citation>
    <scope>NUCLEOTIDE SEQUENCE [LARGE SCALE GENOMIC DNA]</scope>
    <source>
        <strain evidence="8">CGMCC 1.15103</strain>
    </source>
</reference>
<gene>
    <name evidence="7" type="ORF">GCM10011400_64650</name>
</gene>
<dbReference type="InterPro" id="IPR000709">
    <property type="entry name" value="Leu_Ile_Val-bd"/>
</dbReference>
<evidence type="ECO:0000256" key="1">
    <source>
        <dbReference type="ARBA" id="ARBA00010062"/>
    </source>
</evidence>
<dbReference type="Gene3D" id="3.40.50.2300">
    <property type="match status" value="2"/>
</dbReference>
<evidence type="ECO:0000313" key="7">
    <source>
        <dbReference type="EMBL" id="GGC67810.1"/>
    </source>
</evidence>
<proteinExistence type="inferred from homology"/>
<accession>A0ABQ1NJ79</accession>
<comment type="similarity">
    <text evidence="1">Belongs to the leucine-binding protein family.</text>
</comment>
<keyword evidence="4" id="KW-0029">Amino-acid transport</keyword>
<organism evidence="7 8">
    <name type="scientific">Paraburkholderia caffeinilytica</name>
    <dbReference type="NCBI Taxonomy" id="1761016"/>
    <lineage>
        <taxon>Bacteria</taxon>
        <taxon>Pseudomonadati</taxon>
        <taxon>Pseudomonadota</taxon>
        <taxon>Betaproteobacteria</taxon>
        <taxon>Burkholderiales</taxon>
        <taxon>Burkholderiaceae</taxon>
        <taxon>Paraburkholderia</taxon>
    </lineage>
</organism>
<evidence type="ECO:0000256" key="2">
    <source>
        <dbReference type="ARBA" id="ARBA00022448"/>
    </source>
</evidence>
<evidence type="ECO:0000256" key="4">
    <source>
        <dbReference type="ARBA" id="ARBA00022970"/>
    </source>
</evidence>
<sequence length="385" mass="41048">MKVRNTAFAVATSAFLALFLGAAQAAQAAETQTVKLGLAAPMTGAQAQYGKDFESGVQLAIDDFNATKPRIDGKETKFVLEALDDQADPKTGTVVAQKLVDDGIKGMLGHFNSGVTIPASAIYSHAGIPQISTATAPAYTRQGFKTTFRMMTSDTQQGSVMGKYVVEMLHAKRIAIIDDRTAYGQGLAEQFETAVKAAGGNIIDHQFTSDKAVDFKAILTGIKSKNPDFIYYAGADAQSAPLVKQARSLAMKATFASGEMSKTEDFIKIAGSAADGAIVSLAGLPLDKMPGGAGFTQRYKTKFGYEPTTYAPYTYDGAMAMMQAMQKANSSDPTVYLPVLAKTDMKGVTSDHFAYDQFGDLRDAIITVYKCESGQWKPITVLGSK</sequence>
<dbReference type="CDD" id="cd06342">
    <property type="entry name" value="PBP1_ABC_LIVBP-like"/>
    <property type="match status" value="1"/>
</dbReference>
<dbReference type="EMBL" id="BMHL01000017">
    <property type="protein sequence ID" value="GGC67810.1"/>
    <property type="molecule type" value="Genomic_DNA"/>
</dbReference>
<evidence type="ECO:0000313" key="8">
    <source>
        <dbReference type="Proteomes" id="UP000602004"/>
    </source>
</evidence>
<feature type="domain" description="Leucine-binding protein" evidence="6">
    <location>
        <begin position="33"/>
        <end position="351"/>
    </location>
</feature>
<dbReference type="Proteomes" id="UP000602004">
    <property type="component" value="Unassembled WGS sequence"/>
</dbReference>
<feature type="chain" id="PRO_5046932731" evidence="5">
    <location>
        <begin position="29"/>
        <end position="385"/>
    </location>
</feature>
<dbReference type="InterPro" id="IPR028081">
    <property type="entry name" value="Leu-bd"/>
</dbReference>
<dbReference type="RefSeq" id="WP_115778374.1">
    <property type="nucleotide sequence ID" value="NZ_BMHL01000017.1"/>
</dbReference>
<protein>
    <submittedName>
        <fullName evidence="7">Branched chain amino acid ABC transporter substrate-binding protein</fullName>
    </submittedName>
</protein>
<evidence type="ECO:0000256" key="5">
    <source>
        <dbReference type="SAM" id="SignalP"/>
    </source>
</evidence>
<dbReference type="Pfam" id="PF13458">
    <property type="entry name" value="Peripla_BP_6"/>
    <property type="match status" value="1"/>
</dbReference>
<dbReference type="SUPFAM" id="SSF53822">
    <property type="entry name" value="Periplasmic binding protein-like I"/>
    <property type="match status" value="1"/>
</dbReference>
<keyword evidence="2" id="KW-0813">Transport</keyword>
<comment type="caution">
    <text evidence="7">The sequence shown here is derived from an EMBL/GenBank/DDBJ whole genome shotgun (WGS) entry which is preliminary data.</text>
</comment>